<reference evidence="2" key="1">
    <citation type="journal article" date="2014" name="Front. Microbiol.">
        <title>High frequency of phylogenetically diverse reductive dehalogenase-homologous genes in deep subseafloor sedimentary metagenomes.</title>
        <authorList>
            <person name="Kawai M."/>
            <person name="Futagami T."/>
            <person name="Toyoda A."/>
            <person name="Takaki Y."/>
            <person name="Nishi S."/>
            <person name="Hori S."/>
            <person name="Arai W."/>
            <person name="Tsubouchi T."/>
            <person name="Morono Y."/>
            <person name="Uchiyama I."/>
            <person name="Ito T."/>
            <person name="Fujiyama A."/>
            <person name="Inagaki F."/>
            <person name="Takami H."/>
        </authorList>
    </citation>
    <scope>NUCLEOTIDE SEQUENCE</scope>
    <source>
        <strain evidence="2">Expedition CK06-06</strain>
    </source>
</reference>
<dbReference type="InterPro" id="IPR057447">
    <property type="entry name" value="Bbp19-like_phage"/>
</dbReference>
<feature type="domain" description="Bbp19-like phage" evidence="1">
    <location>
        <begin position="29"/>
        <end position="91"/>
    </location>
</feature>
<evidence type="ECO:0000259" key="1">
    <source>
        <dbReference type="Pfam" id="PF25181"/>
    </source>
</evidence>
<organism evidence="2">
    <name type="scientific">marine sediment metagenome</name>
    <dbReference type="NCBI Taxonomy" id="412755"/>
    <lineage>
        <taxon>unclassified sequences</taxon>
        <taxon>metagenomes</taxon>
        <taxon>ecological metagenomes</taxon>
    </lineage>
</organism>
<dbReference type="Pfam" id="PF25181">
    <property type="entry name" value="Phage_Bbp19"/>
    <property type="match status" value="1"/>
</dbReference>
<comment type="caution">
    <text evidence="2">The sequence shown here is derived from an EMBL/GenBank/DDBJ whole genome shotgun (WGS) entry which is preliminary data.</text>
</comment>
<gene>
    <name evidence="2" type="ORF">S06H3_44112</name>
</gene>
<sequence length="100" mass="11421">MPSLNEDQKKVIKENKQVIEKRIHRSACFQRVFRGADGELALGEIDKLCGMRNDTFDPDPYVSAYNAGRRSVGIFIDNCINEDVEKAREMLKDAEKKTTN</sequence>
<accession>X1P3L0</accession>
<proteinExistence type="predicted"/>
<dbReference type="AlphaFoldDB" id="X1P3L0"/>
<dbReference type="EMBL" id="BARV01027416">
    <property type="protein sequence ID" value="GAI37011.1"/>
    <property type="molecule type" value="Genomic_DNA"/>
</dbReference>
<protein>
    <recommendedName>
        <fullName evidence="1">Bbp19-like phage domain-containing protein</fullName>
    </recommendedName>
</protein>
<evidence type="ECO:0000313" key="2">
    <source>
        <dbReference type="EMBL" id="GAI37011.1"/>
    </source>
</evidence>
<name>X1P3L0_9ZZZZ</name>